<dbReference type="EMBL" id="UINC01091840">
    <property type="protein sequence ID" value="SVC44919.1"/>
    <property type="molecule type" value="Genomic_DNA"/>
</dbReference>
<reference evidence="1" key="1">
    <citation type="submission" date="2018-05" db="EMBL/GenBank/DDBJ databases">
        <authorList>
            <person name="Lanie J.A."/>
            <person name="Ng W.-L."/>
            <person name="Kazmierczak K.M."/>
            <person name="Andrzejewski T.M."/>
            <person name="Davidsen T.M."/>
            <person name="Wayne K.J."/>
            <person name="Tettelin H."/>
            <person name="Glass J.I."/>
            <person name="Rusch D."/>
            <person name="Podicherti R."/>
            <person name="Tsui H.-C.T."/>
            <person name="Winkler M.E."/>
        </authorList>
    </citation>
    <scope>NUCLEOTIDE SEQUENCE</scope>
</reference>
<protein>
    <submittedName>
        <fullName evidence="1">Uncharacterized protein</fullName>
    </submittedName>
</protein>
<proteinExistence type="predicted"/>
<accession>A0A382M7Q7</accession>
<gene>
    <name evidence="1" type="ORF">METZ01_LOCUS297773</name>
</gene>
<dbReference type="AlphaFoldDB" id="A0A382M7Q7"/>
<sequence>MTDFNEFMEKYDCYQDGVEDRIMEFFKSNHQEYYFDAKKLRDEREGDSGEPSPSEMCEAFEKAGKEELFYEIV</sequence>
<evidence type="ECO:0000313" key="1">
    <source>
        <dbReference type="EMBL" id="SVC44919.1"/>
    </source>
</evidence>
<name>A0A382M7Q7_9ZZZZ</name>
<organism evidence="1">
    <name type="scientific">marine metagenome</name>
    <dbReference type="NCBI Taxonomy" id="408172"/>
    <lineage>
        <taxon>unclassified sequences</taxon>
        <taxon>metagenomes</taxon>
        <taxon>ecological metagenomes</taxon>
    </lineage>
</organism>
<feature type="non-terminal residue" evidence="1">
    <location>
        <position position="73"/>
    </location>
</feature>
<feature type="non-terminal residue" evidence="1">
    <location>
        <position position="1"/>
    </location>
</feature>